<sequence>MKQQSMDSIENTVNAIAEKYPLATTPEEIVPSLLAHFNSMDVDVMLDFYEQDAVLVDAQGVPQRGREQIRKELLKYYSVQLPMHIIARHIFVSGDTASLVLDWNIAGKAPDGTPVHMVATSNDIARKGPDGFWRYIIDNPFGTQVRSLY</sequence>
<comment type="caution">
    <text evidence="2">The sequence shown here is derived from an EMBL/GenBank/DDBJ whole genome shotgun (WGS) entry which is preliminary data.</text>
</comment>
<organism evidence="2 3">
    <name type="scientific">Dyadobacter jiangsuensis</name>
    <dbReference type="NCBI Taxonomy" id="1591085"/>
    <lineage>
        <taxon>Bacteria</taxon>
        <taxon>Pseudomonadati</taxon>
        <taxon>Bacteroidota</taxon>
        <taxon>Cytophagia</taxon>
        <taxon>Cytophagales</taxon>
        <taxon>Spirosomataceae</taxon>
        <taxon>Dyadobacter</taxon>
    </lineage>
</organism>
<evidence type="ECO:0000313" key="2">
    <source>
        <dbReference type="EMBL" id="PSL29268.1"/>
    </source>
</evidence>
<keyword evidence="3" id="KW-1185">Reference proteome</keyword>
<feature type="domain" description="SnoaL-like" evidence="1">
    <location>
        <begin position="33"/>
        <end position="119"/>
    </location>
</feature>
<dbReference type="EMBL" id="PYAS01000005">
    <property type="protein sequence ID" value="PSL29268.1"/>
    <property type="molecule type" value="Genomic_DNA"/>
</dbReference>
<reference evidence="2 3" key="1">
    <citation type="submission" date="2018-03" db="EMBL/GenBank/DDBJ databases">
        <title>Genomic Encyclopedia of Archaeal and Bacterial Type Strains, Phase II (KMG-II): from individual species to whole genera.</title>
        <authorList>
            <person name="Goeker M."/>
        </authorList>
    </citation>
    <scope>NUCLEOTIDE SEQUENCE [LARGE SCALE GENOMIC DNA]</scope>
    <source>
        <strain evidence="2 3">DSM 29057</strain>
    </source>
</reference>
<dbReference type="GO" id="GO:0016853">
    <property type="term" value="F:isomerase activity"/>
    <property type="evidence" value="ECO:0007669"/>
    <property type="project" value="UniProtKB-KW"/>
</dbReference>
<dbReference type="Pfam" id="PF12680">
    <property type="entry name" value="SnoaL_2"/>
    <property type="match status" value="1"/>
</dbReference>
<protein>
    <submittedName>
        <fullName evidence="2">Ketosteroid isomerase-like protein</fullName>
    </submittedName>
</protein>
<dbReference type="AlphaFoldDB" id="A0A2P8G5M2"/>
<gene>
    <name evidence="2" type="ORF">CLV60_105105</name>
</gene>
<dbReference type="Proteomes" id="UP000241964">
    <property type="component" value="Unassembled WGS sequence"/>
</dbReference>
<accession>A0A2P8G5M2</accession>
<dbReference type="RefSeq" id="WP_229210929.1">
    <property type="nucleotide sequence ID" value="NZ_PYAS01000005.1"/>
</dbReference>
<dbReference type="InterPro" id="IPR032710">
    <property type="entry name" value="NTF2-like_dom_sf"/>
</dbReference>
<proteinExistence type="predicted"/>
<dbReference type="SUPFAM" id="SSF54427">
    <property type="entry name" value="NTF2-like"/>
    <property type="match status" value="1"/>
</dbReference>
<evidence type="ECO:0000313" key="3">
    <source>
        <dbReference type="Proteomes" id="UP000241964"/>
    </source>
</evidence>
<name>A0A2P8G5M2_9BACT</name>
<evidence type="ECO:0000259" key="1">
    <source>
        <dbReference type="Pfam" id="PF12680"/>
    </source>
</evidence>
<keyword evidence="2" id="KW-0413">Isomerase</keyword>
<dbReference type="Gene3D" id="3.10.450.50">
    <property type="match status" value="1"/>
</dbReference>
<dbReference type="InterPro" id="IPR037401">
    <property type="entry name" value="SnoaL-like"/>
</dbReference>